<geneLocation type="plasmid" evidence="2 3">
    <name>2</name>
</geneLocation>
<gene>
    <name evidence="2" type="ORF">MTUNDRAET4_0148</name>
</gene>
<organism evidence="2 3">
    <name type="scientific">Methylocella tundrae</name>
    <dbReference type="NCBI Taxonomy" id="227605"/>
    <lineage>
        <taxon>Bacteria</taxon>
        <taxon>Pseudomonadati</taxon>
        <taxon>Pseudomonadota</taxon>
        <taxon>Alphaproteobacteria</taxon>
        <taxon>Hyphomicrobiales</taxon>
        <taxon>Beijerinckiaceae</taxon>
        <taxon>Methylocella</taxon>
    </lineage>
</organism>
<name>A0A4U8Z7Q7_METTU</name>
<proteinExistence type="predicted"/>
<keyword evidence="1" id="KW-0812">Transmembrane</keyword>
<dbReference type="Proteomes" id="UP000294360">
    <property type="component" value="Plasmid 2"/>
</dbReference>
<evidence type="ECO:0000313" key="2">
    <source>
        <dbReference type="EMBL" id="VFU16493.1"/>
    </source>
</evidence>
<dbReference type="KEGG" id="mtun:MTUNDRAET4_0148.1"/>
<evidence type="ECO:0000313" key="3">
    <source>
        <dbReference type="Proteomes" id="UP000294360"/>
    </source>
</evidence>
<sequence>MQSSAATLLRACFKSLRRYSITFHVNINNFVNTLIWIKFPFWPDLCCKLAPINDGLINAPQIREGILCVNRRVCFGVGAVWPALCFAALSALG</sequence>
<protein>
    <submittedName>
        <fullName evidence="2">Uncharacterized protein</fullName>
    </submittedName>
</protein>
<evidence type="ECO:0000256" key="1">
    <source>
        <dbReference type="SAM" id="Phobius"/>
    </source>
</evidence>
<reference evidence="2 3" key="1">
    <citation type="submission" date="2019-03" db="EMBL/GenBank/DDBJ databases">
        <authorList>
            <person name="Kox A.R. M."/>
        </authorList>
    </citation>
    <scope>NUCLEOTIDE SEQUENCE [LARGE SCALE GENOMIC DNA]</scope>
    <source>
        <strain evidence="2">MTUNDRAET4 annotated genome</strain>
        <plasmid evidence="3">2</plasmid>
    </source>
</reference>
<keyword evidence="1" id="KW-1133">Transmembrane helix</keyword>
<accession>A0A4U8Z7Q7</accession>
<keyword evidence="2" id="KW-0614">Plasmid</keyword>
<keyword evidence="1" id="KW-0472">Membrane</keyword>
<dbReference type="AlphaFoldDB" id="A0A4U8Z7Q7"/>
<feature type="transmembrane region" description="Helical" evidence="1">
    <location>
        <begin position="73"/>
        <end position="92"/>
    </location>
</feature>
<dbReference type="EMBL" id="LR536451">
    <property type="protein sequence ID" value="VFU16493.1"/>
    <property type="molecule type" value="Genomic_DNA"/>
</dbReference>